<dbReference type="AlphaFoldDB" id="A0A4R5UTQ7"/>
<feature type="chain" id="PRO_5020872928" description="Type 1 periplasmic binding fold superfamily protein" evidence="1">
    <location>
        <begin position="21"/>
        <end position="200"/>
    </location>
</feature>
<gene>
    <name evidence="2" type="ORF">E1898_14020</name>
</gene>
<evidence type="ECO:0008006" key="4">
    <source>
        <dbReference type="Google" id="ProtNLM"/>
    </source>
</evidence>
<keyword evidence="3" id="KW-1185">Reference proteome</keyword>
<keyword evidence="1" id="KW-0732">Signal</keyword>
<dbReference type="EMBL" id="SMUW01000036">
    <property type="protein sequence ID" value="TDK42558.1"/>
    <property type="molecule type" value="Genomic_DNA"/>
</dbReference>
<dbReference type="Proteomes" id="UP000295438">
    <property type="component" value="Unassembled WGS sequence"/>
</dbReference>
<name>A0A4R5UTQ7_9BACT</name>
<accession>A0A4R5UTQ7</accession>
<feature type="signal peptide" evidence="1">
    <location>
        <begin position="1"/>
        <end position="20"/>
    </location>
</feature>
<comment type="caution">
    <text evidence="2">The sequence shown here is derived from an EMBL/GenBank/DDBJ whole genome shotgun (WGS) entry which is preliminary data.</text>
</comment>
<protein>
    <recommendedName>
        <fullName evidence="4">Type 1 periplasmic binding fold superfamily protein</fullName>
    </recommendedName>
</protein>
<proteinExistence type="predicted"/>
<dbReference type="RefSeq" id="WP_133391373.1">
    <property type="nucleotide sequence ID" value="NZ_SMUW01000036.1"/>
</dbReference>
<organism evidence="2 3">
    <name type="scientific">Algoriphagus formosus</name>
    <dbReference type="NCBI Taxonomy" id="2007308"/>
    <lineage>
        <taxon>Bacteria</taxon>
        <taxon>Pseudomonadati</taxon>
        <taxon>Bacteroidota</taxon>
        <taxon>Cytophagia</taxon>
        <taxon>Cytophagales</taxon>
        <taxon>Cyclobacteriaceae</taxon>
        <taxon>Algoriphagus</taxon>
    </lineage>
</organism>
<sequence length="200" mass="21781">MKNLQKLPLYLLFVGLFAFASCDSEDPVIENEGEVITDVTLAFTELDGAGNPVGLTFTFTAADPEGIEVGGAPIIETVELEAGKTYRMEIEVFNSIENEDITEEILEEADEHQFYFIGSAFVGGAAPLSYVYDDESGELIGVRGIVTVDATPSFNNAQMRVVLRHDLDKNFPGADSPNFENFVQAGGESDLDIIYPLILN</sequence>
<reference evidence="2 3" key="1">
    <citation type="submission" date="2019-03" db="EMBL/GenBank/DDBJ databases">
        <title>Algoriphagus aquimaris sp. nov., isolated form marine sediment in Pohang, Korea.</title>
        <authorList>
            <person name="Kim J."/>
            <person name="Yoon S.-H."/>
            <person name="Lee S.-S."/>
        </authorList>
    </citation>
    <scope>NUCLEOTIDE SEQUENCE [LARGE SCALE GENOMIC DNA]</scope>
    <source>
        <strain evidence="2 3">F21</strain>
    </source>
</reference>
<dbReference type="PROSITE" id="PS51257">
    <property type="entry name" value="PROKAR_LIPOPROTEIN"/>
    <property type="match status" value="1"/>
</dbReference>
<evidence type="ECO:0000313" key="2">
    <source>
        <dbReference type="EMBL" id="TDK42558.1"/>
    </source>
</evidence>
<evidence type="ECO:0000256" key="1">
    <source>
        <dbReference type="SAM" id="SignalP"/>
    </source>
</evidence>
<evidence type="ECO:0000313" key="3">
    <source>
        <dbReference type="Proteomes" id="UP000295438"/>
    </source>
</evidence>